<accession>A0A5P1EK15</accession>
<keyword evidence="3" id="KW-1185">Reference proteome</keyword>
<proteinExistence type="predicted"/>
<dbReference type="Proteomes" id="UP000243459">
    <property type="component" value="Chromosome 6"/>
</dbReference>
<feature type="region of interest" description="Disordered" evidence="1">
    <location>
        <begin position="1"/>
        <end position="94"/>
    </location>
</feature>
<name>A0A5P1EK15_ASPOF</name>
<gene>
    <name evidence="2" type="ORF">A4U43_C06F3980</name>
</gene>
<dbReference type="AlphaFoldDB" id="A0A5P1EK15"/>
<evidence type="ECO:0000313" key="2">
    <source>
        <dbReference type="EMBL" id="ONK66083.1"/>
    </source>
</evidence>
<dbReference type="EMBL" id="CM007386">
    <property type="protein sequence ID" value="ONK66083.1"/>
    <property type="molecule type" value="Genomic_DNA"/>
</dbReference>
<sequence length="94" mass="9895">MPSISPPRRPTAVELLGGVRSSPGSSAPPAPPPRVAVPEGDEEGEELLRRSHEGRRRRSSGDGEGSVEGPDGELLRRADHADVGGHGELWEASK</sequence>
<protein>
    <submittedName>
        <fullName evidence="2">Uncharacterized protein</fullName>
    </submittedName>
</protein>
<organism evidence="2 3">
    <name type="scientific">Asparagus officinalis</name>
    <name type="common">Garden asparagus</name>
    <dbReference type="NCBI Taxonomy" id="4686"/>
    <lineage>
        <taxon>Eukaryota</taxon>
        <taxon>Viridiplantae</taxon>
        <taxon>Streptophyta</taxon>
        <taxon>Embryophyta</taxon>
        <taxon>Tracheophyta</taxon>
        <taxon>Spermatophyta</taxon>
        <taxon>Magnoliopsida</taxon>
        <taxon>Liliopsida</taxon>
        <taxon>Asparagales</taxon>
        <taxon>Asparagaceae</taxon>
        <taxon>Asparagoideae</taxon>
        <taxon>Asparagus</taxon>
    </lineage>
</organism>
<evidence type="ECO:0000313" key="3">
    <source>
        <dbReference type="Proteomes" id="UP000243459"/>
    </source>
</evidence>
<feature type="compositionally biased region" description="Basic and acidic residues" evidence="1">
    <location>
        <begin position="73"/>
        <end position="94"/>
    </location>
</feature>
<reference evidence="3" key="1">
    <citation type="journal article" date="2017" name="Nat. Commun.">
        <title>The asparagus genome sheds light on the origin and evolution of a young Y chromosome.</title>
        <authorList>
            <person name="Harkess A."/>
            <person name="Zhou J."/>
            <person name="Xu C."/>
            <person name="Bowers J.E."/>
            <person name="Van der Hulst R."/>
            <person name="Ayyampalayam S."/>
            <person name="Mercati F."/>
            <person name="Riccardi P."/>
            <person name="McKain M.R."/>
            <person name="Kakrana A."/>
            <person name="Tang H."/>
            <person name="Ray J."/>
            <person name="Groenendijk J."/>
            <person name="Arikit S."/>
            <person name="Mathioni S.M."/>
            <person name="Nakano M."/>
            <person name="Shan H."/>
            <person name="Telgmann-Rauber A."/>
            <person name="Kanno A."/>
            <person name="Yue Z."/>
            <person name="Chen H."/>
            <person name="Li W."/>
            <person name="Chen Y."/>
            <person name="Xu X."/>
            <person name="Zhang Y."/>
            <person name="Luo S."/>
            <person name="Chen H."/>
            <person name="Gao J."/>
            <person name="Mao Z."/>
            <person name="Pires J.C."/>
            <person name="Luo M."/>
            <person name="Kudrna D."/>
            <person name="Wing R.A."/>
            <person name="Meyers B.C."/>
            <person name="Yi K."/>
            <person name="Kong H."/>
            <person name="Lavrijsen P."/>
            <person name="Sunseri F."/>
            <person name="Falavigna A."/>
            <person name="Ye Y."/>
            <person name="Leebens-Mack J.H."/>
            <person name="Chen G."/>
        </authorList>
    </citation>
    <scope>NUCLEOTIDE SEQUENCE [LARGE SCALE GENOMIC DNA]</scope>
    <source>
        <strain evidence="3">cv. DH0086</strain>
    </source>
</reference>
<feature type="compositionally biased region" description="Pro residues" evidence="1">
    <location>
        <begin position="26"/>
        <end position="35"/>
    </location>
</feature>
<evidence type="ECO:0000256" key="1">
    <source>
        <dbReference type="SAM" id="MobiDB-lite"/>
    </source>
</evidence>
<dbReference type="Gramene" id="ONK66083">
    <property type="protein sequence ID" value="ONK66083"/>
    <property type="gene ID" value="A4U43_C06F3980"/>
</dbReference>